<accession>A0A812M5W6</accession>
<dbReference type="AlphaFoldDB" id="A0A812M5W6"/>
<sequence>MTMTALPAAEMHFWNSQQMWTSVPSLCRKTSADQKKSRTMAKRSVFMDCPTKVQERAISVKSSTVSDAFDYMEDWMTVTMQELDYRNRYYDEIPTGMLVSEEGKLCDDFAQQPEKIKNKLWASFESNDYDADYEVRLQTAHAEERGGHVWVDENPQEELERLKDKARHATSNSMRKKARADIDRLKAKWVGDHPWTSFHRRDVLTMYIAKAGAKKAFARVIASKELSCGCCVINPFTGMLEM</sequence>
<evidence type="ECO:0000313" key="2">
    <source>
        <dbReference type="Proteomes" id="UP000649617"/>
    </source>
</evidence>
<keyword evidence="2" id="KW-1185">Reference proteome</keyword>
<organism evidence="1 2">
    <name type="scientific">Symbiodinium pilosum</name>
    <name type="common">Dinoflagellate</name>
    <dbReference type="NCBI Taxonomy" id="2952"/>
    <lineage>
        <taxon>Eukaryota</taxon>
        <taxon>Sar</taxon>
        <taxon>Alveolata</taxon>
        <taxon>Dinophyceae</taxon>
        <taxon>Suessiales</taxon>
        <taxon>Symbiodiniaceae</taxon>
        <taxon>Symbiodinium</taxon>
    </lineage>
</organism>
<name>A0A812M5W6_SYMPI</name>
<gene>
    <name evidence="1" type="ORF">SPIL2461_LOCUS5271</name>
</gene>
<proteinExistence type="predicted"/>
<comment type="caution">
    <text evidence="1">The sequence shown here is derived from an EMBL/GenBank/DDBJ whole genome shotgun (WGS) entry which is preliminary data.</text>
</comment>
<dbReference type="Proteomes" id="UP000649617">
    <property type="component" value="Unassembled WGS sequence"/>
</dbReference>
<dbReference type="EMBL" id="CAJNIZ010007358">
    <property type="protein sequence ID" value="CAE7257364.1"/>
    <property type="molecule type" value="Genomic_DNA"/>
</dbReference>
<evidence type="ECO:0000313" key="1">
    <source>
        <dbReference type="EMBL" id="CAE7257364.1"/>
    </source>
</evidence>
<reference evidence="1" key="1">
    <citation type="submission" date="2021-02" db="EMBL/GenBank/DDBJ databases">
        <authorList>
            <person name="Dougan E. K."/>
            <person name="Rhodes N."/>
            <person name="Thang M."/>
            <person name="Chan C."/>
        </authorList>
    </citation>
    <scope>NUCLEOTIDE SEQUENCE</scope>
</reference>
<protein>
    <submittedName>
        <fullName evidence="1">Uncharacterized protein</fullName>
    </submittedName>
</protein>